<dbReference type="RefSeq" id="WP_108853032.1">
    <property type="nucleotide sequence ID" value="NZ_OMOQ01000001.1"/>
</dbReference>
<name>A0A2R8B7Z0_9RHOB</name>
<organism evidence="1 2">
    <name type="scientific">Albidovulum aquaemixtae</name>
    <dbReference type="NCBI Taxonomy" id="1542388"/>
    <lineage>
        <taxon>Bacteria</taxon>
        <taxon>Pseudomonadati</taxon>
        <taxon>Pseudomonadota</taxon>
        <taxon>Alphaproteobacteria</taxon>
        <taxon>Rhodobacterales</taxon>
        <taxon>Paracoccaceae</taxon>
        <taxon>Albidovulum</taxon>
    </lineage>
</organism>
<gene>
    <name evidence="1" type="ORF">DEA8626_02250</name>
</gene>
<dbReference type="OrthoDB" id="8378427at2"/>
<dbReference type="AlphaFoldDB" id="A0A2R8B7Z0"/>
<keyword evidence="2" id="KW-1185">Reference proteome</keyword>
<dbReference type="EMBL" id="OMOQ01000001">
    <property type="protein sequence ID" value="SPH18708.1"/>
    <property type="molecule type" value="Genomic_DNA"/>
</dbReference>
<evidence type="ECO:0000313" key="2">
    <source>
        <dbReference type="Proteomes" id="UP000244924"/>
    </source>
</evidence>
<accession>A0A2R8B7Z0</accession>
<reference evidence="1 2" key="1">
    <citation type="submission" date="2018-03" db="EMBL/GenBank/DDBJ databases">
        <authorList>
            <person name="Keele B.F."/>
        </authorList>
    </citation>
    <scope>NUCLEOTIDE SEQUENCE [LARGE SCALE GENOMIC DNA]</scope>
    <source>
        <strain evidence="1 2">CECT 8626</strain>
    </source>
</reference>
<dbReference type="Proteomes" id="UP000244924">
    <property type="component" value="Unassembled WGS sequence"/>
</dbReference>
<sequence>MTDAESFDELTPDQVHIEAIEGFHLGGTRYAASFELSDHDGEFFRSYLLEVDLDSSLTYRVRQRIEDTIMSHASLASDRHVVLEIGGLMHDLTPEGDSVTSLPEGVLRKLYRLEGGPQYVVGDGGVGYVRAAADWQLVPPLNGLALRDIHGPSPDLIYACGNGGTLLHLRGTAWDQLDLPDQRNFMALEVTDEKLIHIGGREGLALALRDQELVELSAPARDFFAIRTFKGHRYWSDVNWGLNIQDDDTVVPFRELRHAFYMHTSPEKLVISGWKEIFVFDGKTWDGFELGYDGNIFLSRLDMAEYGG</sequence>
<evidence type="ECO:0000313" key="1">
    <source>
        <dbReference type="EMBL" id="SPH18708.1"/>
    </source>
</evidence>
<proteinExistence type="predicted"/>
<protein>
    <submittedName>
        <fullName evidence="1">Uncharacterized protein</fullName>
    </submittedName>
</protein>